<reference evidence="1" key="1">
    <citation type="submission" date="2020-05" db="EMBL/GenBank/DDBJ databases">
        <authorList>
            <person name="Rincon C."/>
            <person name="Sanders R I."/>
            <person name="Robbins C."/>
            <person name="Chaturvedi A."/>
        </authorList>
    </citation>
    <scope>NUCLEOTIDE SEQUENCE</scope>
    <source>
        <strain evidence="1">CHB12</strain>
    </source>
</reference>
<comment type="caution">
    <text evidence="1">The sequence shown here is derived from an EMBL/GenBank/DDBJ whole genome shotgun (WGS) entry which is preliminary data.</text>
</comment>
<proteinExistence type="predicted"/>
<evidence type="ECO:0000313" key="2">
    <source>
        <dbReference type="Proteomes" id="UP000684084"/>
    </source>
</evidence>
<sequence length="151" mass="16870">MNGETCNMHDTERITISSFSSTYFGYDTKFYDLSITLLRAPKLCCFYRLSLEALGFRLWNKNAKKSKSPSFSPVPTLSPAIPTPTLATPTPTPASPITTTTAIKFKPRKSSLNNIISSKHSSRGLTYPSDNSSRNCISIKYCCYQRTWCTS</sequence>
<organism evidence="1 2">
    <name type="scientific">Rhizophagus irregularis</name>
    <dbReference type="NCBI Taxonomy" id="588596"/>
    <lineage>
        <taxon>Eukaryota</taxon>
        <taxon>Fungi</taxon>
        <taxon>Fungi incertae sedis</taxon>
        <taxon>Mucoromycota</taxon>
        <taxon>Glomeromycotina</taxon>
        <taxon>Glomeromycetes</taxon>
        <taxon>Glomerales</taxon>
        <taxon>Glomeraceae</taxon>
        <taxon>Rhizophagus</taxon>
    </lineage>
</organism>
<gene>
    <name evidence="1" type="ORF">CHRIB12_LOCUS18487</name>
</gene>
<name>A0A915ZMP6_9GLOM</name>
<dbReference type="AlphaFoldDB" id="A0A915ZMP6"/>
<protein>
    <submittedName>
        <fullName evidence="1">Uncharacterized protein</fullName>
    </submittedName>
</protein>
<accession>A0A915ZMP6</accession>
<dbReference type="Proteomes" id="UP000684084">
    <property type="component" value="Unassembled WGS sequence"/>
</dbReference>
<evidence type="ECO:0000313" key="1">
    <source>
        <dbReference type="EMBL" id="CAB5383615.1"/>
    </source>
</evidence>
<dbReference type="EMBL" id="CAGKOT010000049">
    <property type="protein sequence ID" value="CAB5383615.1"/>
    <property type="molecule type" value="Genomic_DNA"/>
</dbReference>